<keyword evidence="1" id="KW-0678">Repressor</keyword>
<dbReference type="AlphaFoldDB" id="A0A926KNP8"/>
<protein>
    <submittedName>
        <fullName evidence="6">MerR family transcriptional regulator</fullName>
    </submittedName>
</protein>
<dbReference type="Pfam" id="PF00376">
    <property type="entry name" value="MerR"/>
    <property type="match status" value="1"/>
</dbReference>
<dbReference type="EMBL" id="JACVVD010000004">
    <property type="protein sequence ID" value="MBD0381212.1"/>
    <property type="molecule type" value="Genomic_DNA"/>
</dbReference>
<dbReference type="InterPro" id="IPR000551">
    <property type="entry name" value="MerR-type_HTH_dom"/>
</dbReference>
<feature type="domain" description="HTH merR-type" evidence="5">
    <location>
        <begin position="1"/>
        <end position="53"/>
    </location>
</feature>
<evidence type="ECO:0000256" key="2">
    <source>
        <dbReference type="ARBA" id="ARBA00023015"/>
    </source>
</evidence>
<evidence type="ECO:0000256" key="3">
    <source>
        <dbReference type="ARBA" id="ARBA00023125"/>
    </source>
</evidence>
<dbReference type="Proteomes" id="UP000650466">
    <property type="component" value="Unassembled WGS sequence"/>
</dbReference>
<dbReference type="GO" id="GO:0003677">
    <property type="term" value="F:DNA binding"/>
    <property type="evidence" value="ECO:0007669"/>
    <property type="project" value="UniProtKB-KW"/>
</dbReference>
<dbReference type="PROSITE" id="PS50937">
    <property type="entry name" value="HTH_MERR_2"/>
    <property type="match status" value="2"/>
</dbReference>
<sequence length="234" mass="27223">MRPIDIAKKLNISTSALRNYEAQGMVPPTKRSSTGYRIYTEEHIAYFECIIAMSPWFGMELTSEVLRKIQLKDVDSALWMVNEMQANLHRDKTLAEKTIQLFETQELDPLVSNRQKEWMTIGEVSAATAIPSSAIRHWEKVGLITSSRNHENGYRMFNRPQLRKILLIRTLRTTVYSNDSVTLKQAIQKLDHNDVEQARNIAIDSLDYLNKINRSQLRGIYKLYRLCQMLNLFE</sequence>
<dbReference type="Pfam" id="PF13411">
    <property type="entry name" value="MerR_1"/>
    <property type="match status" value="1"/>
</dbReference>
<dbReference type="Gene3D" id="1.10.1660.10">
    <property type="match status" value="2"/>
</dbReference>
<evidence type="ECO:0000259" key="5">
    <source>
        <dbReference type="PROSITE" id="PS50937"/>
    </source>
</evidence>
<keyword evidence="4" id="KW-0804">Transcription</keyword>
<gene>
    <name evidence="6" type="ORF">ICC18_13895</name>
</gene>
<keyword evidence="3" id="KW-0238">DNA-binding</keyword>
<evidence type="ECO:0000256" key="1">
    <source>
        <dbReference type="ARBA" id="ARBA00022491"/>
    </source>
</evidence>
<name>A0A926KNP8_9BACL</name>
<organism evidence="6 7">
    <name type="scientific">Paenibacillus sedimenti</name>
    <dbReference type="NCBI Taxonomy" id="2770274"/>
    <lineage>
        <taxon>Bacteria</taxon>
        <taxon>Bacillati</taxon>
        <taxon>Bacillota</taxon>
        <taxon>Bacilli</taxon>
        <taxon>Bacillales</taxon>
        <taxon>Paenibacillaceae</taxon>
        <taxon>Paenibacillus</taxon>
    </lineage>
</organism>
<keyword evidence="2" id="KW-0805">Transcription regulation</keyword>
<reference evidence="6" key="1">
    <citation type="submission" date="2020-09" db="EMBL/GenBank/DDBJ databases">
        <title>Draft Genome Sequence of Paenibacillus sp. WST5.</title>
        <authorList>
            <person name="Bao Z."/>
        </authorList>
    </citation>
    <scope>NUCLEOTIDE SEQUENCE</scope>
    <source>
        <strain evidence="6">WST5</strain>
    </source>
</reference>
<evidence type="ECO:0000256" key="4">
    <source>
        <dbReference type="ARBA" id="ARBA00023163"/>
    </source>
</evidence>
<comment type="caution">
    <text evidence="6">The sequence shown here is derived from an EMBL/GenBank/DDBJ whole genome shotgun (WGS) entry which is preliminary data.</text>
</comment>
<proteinExistence type="predicted"/>
<dbReference type="SUPFAM" id="SSF46955">
    <property type="entry name" value="Putative DNA-binding domain"/>
    <property type="match status" value="2"/>
</dbReference>
<dbReference type="GO" id="GO:0003700">
    <property type="term" value="F:DNA-binding transcription factor activity"/>
    <property type="evidence" value="ECO:0007669"/>
    <property type="project" value="InterPro"/>
</dbReference>
<evidence type="ECO:0000313" key="6">
    <source>
        <dbReference type="EMBL" id="MBD0381212.1"/>
    </source>
</evidence>
<dbReference type="InterPro" id="IPR009061">
    <property type="entry name" value="DNA-bd_dom_put_sf"/>
</dbReference>
<dbReference type="InterPro" id="IPR047057">
    <property type="entry name" value="MerR_fam"/>
</dbReference>
<dbReference type="RefSeq" id="WP_188175322.1">
    <property type="nucleotide sequence ID" value="NZ_JACVVD010000004.1"/>
</dbReference>
<dbReference type="PANTHER" id="PTHR30204">
    <property type="entry name" value="REDOX-CYCLING DRUG-SENSING TRANSCRIPTIONAL ACTIVATOR SOXR"/>
    <property type="match status" value="1"/>
</dbReference>
<dbReference type="PANTHER" id="PTHR30204:SF69">
    <property type="entry name" value="MERR-FAMILY TRANSCRIPTIONAL REGULATOR"/>
    <property type="match status" value="1"/>
</dbReference>
<accession>A0A926KNP8</accession>
<evidence type="ECO:0000313" key="7">
    <source>
        <dbReference type="Proteomes" id="UP000650466"/>
    </source>
</evidence>
<dbReference type="SMART" id="SM00422">
    <property type="entry name" value="HTH_MERR"/>
    <property type="match status" value="2"/>
</dbReference>
<feature type="domain" description="HTH merR-type" evidence="5">
    <location>
        <begin position="118"/>
        <end position="172"/>
    </location>
</feature>
<keyword evidence="7" id="KW-1185">Reference proteome</keyword>